<organism evidence="1 2">
    <name type="scientific">Mucilaginibacter aquariorum</name>
    <dbReference type="NCBI Taxonomy" id="2967225"/>
    <lineage>
        <taxon>Bacteria</taxon>
        <taxon>Pseudomonadati</taxon>
        <taxon>Bacteroidota</taxon>
        <taxon>Sphingobacteriia</taxon>
        <taxon>Sphingobacteriales</taxon>
        <taxon>Sphingobacteriaceae</taxon>
        <taxon>Mucilaginibacter</taxon>
    </lineage>
</organism>
<dbReference type="Proteomes" id="UP001204376">
    <property type="component" value="Unassembled WGS sequence"/>
</dbReference>
<gene>
    <name evidence="1" type="ORF">NPE20_00370</name>
</gene>
<dbReference type="EMBL" id="JANHOH010000001">
    <property type="protein sequence ID" value="MCQ6956385.1"/>
    <property type="molecule type" value="Genomic_DNA"/>
</dbReference>
<name>A0ABT1SVL6_9SPHI</name>
<comment type="caution">
    <text evidence="1">The sequence shown here is derived from an EMBL/GenBank/DDBJ whole genome shotgun (WGS) entry which is preliminary data.</text>
</comment>
<evidence type="ECO:0000313" key="2">
    <source>
        <dbReference type="Proteomes" id="UP001204376"/>
    </source>
</evidence>
<keyword evidence="2" id="KW-1185">Reference proteome</keyword>
<proteinExistence type="predicted"/>
<dbReference type="RefSeq" id="WP_256536601.1">
    <property type="nucleotide sequence ID" value="NZ_JANHOH010000001.1"/>
</dbReference>
<sequence>MLIKTLILFSFISPRPVSDLSRFIASRSNVVYERTSDQLRADVRFNQGTSCPAIILLIYSPNGKLISTSAFNRSEFINLLNQHKIHAMNGHISCVMVSNIVYVYDDKKKPSDKHLYKRQIITAGYKLPSK</sequence>
<reference evidence="1 2" key="1">
    <citation type="submission" date="2022-07" db="EMBL/GenBank/DDBJ databases">
        <title>Mucilaginibacter sp. JC4.</title>
        <authorList>
            <person name="Le V."/>
            <person name="Ko S.-R."/>
            <person name="Ahn C.-Y."/>
            <person name="Oh H.-M."/>
        </authorList>
    </citation>
    <scope>NUCLEOTIDE SEQUENCE [LARGE SCALE GENOMIC DNA]</scope>
    <source>
        <strain evidence="1 2">JC4</strain>
    </source>
</reference>
<accession>A0ABT1SVL6</accession>
<protein>
    <submittedName>
        <fullName evidence="1">Uncharacterized protein</fullName>
    </submittedName>
</protein>
<evidence type="ECO:0000313" key="1">
    <source>
        <dbReference type="EMBL" id="MCQ6956385.1"/>
    </source>
</evidence>